<reference evidence="2" key="2">
    <citation type="submission" date="2016-06" db="EMBL/GenBank/DDBJ databases">
        <title>The genome of a short-lived fish provides insights into sex chromosome evolution and the genetic control of aging.</title>
        <authorList>
            <person name="Reichwald K."/>
            <person name="Felder M."/>
            <person name="Petzold A."/>
            <person name="Koch P."/>
            <person name="Groth M."/>
            <person name="Platzer M."/>
        </authorList>
    </citation>
    <scope>NUCLEOTIDE SEQUENCE</scope>
    <source>
        <tissue evidence="2">Brain</tissue>
    </source>
</reference>
<proteinExistence type="predicted"/>
<sequence length="33" mass="3556">SDNKPDSKKEPVLGLKLSCRNDEGGSSNDSSQY</sequence>
<dbReference type="AlphaFoldDB" id="A0A1A8JFX7"/>
<reference evidence="2" key="1">
    <citation type="submission" date="2016-05" db="EMBL/GenBank/DDBJ databases">
        <authorList>
            <person name="Lavstsen T."/>
            <person name="Jespersen J.S."/>
        </authorList>
    </citation>
    <scope>NUCLEOTIDE SEQUENCE</scope>
    <source>
        <tissue evidence="2">Brain</tissue>
    </source>
</reference>
<dbReference type="EMBL" id="HAED01021248">
    <property type="protein sequence ID" value="SBR07924.1"/>
    <property type="molecule type" value="Transcribed_RNA"/>
</dbReference>
<organism evidence="2">
    <name type="scientific">Nothobranchius kuhntae</name>
    <name type="common">Beira killifish</name>
    <dbReference type="NCBI Taxonomy" id="321403"/>
    <lineage>
        <taxon>Eukaryota</taxon>
        <taxon>Metazoa</taxon>
        <taxon>Chordata</taxon>
        <taxon>Craniata</taxon>
        <taxon>Vertebrata</taxon>
        <taxon>Euteleostomi</taxon>
        <taxon>Actinopterygii</taxon>
        <taxon>Neopterygii</taxon>
        <taxon>Teleostei</taxon>
        <taxon>Neoteleostei</taxon>
        <taxon>Acanthomorphata</taxon>
        <taxon>Ovalentaria</taxon>
        <taxon>Atherinomorphae</taxon>
        <taxon>Cyprinodontiformes</taxon>
        <taxon>Nothobranchiidae</taxon>
        <taxon>Nothobranchius</taxon>
    </lineage>
</organism>
<gene>
    <name evidence="2" type="primary">CSPG4</name>
</gene>
<feature type="region of interest" description="Disordered" evidence="1">
    <location>
        <begin position="1"/>
        <end position="33"/>
    </location>
</feature>
<evidence type="ECO:0000313" key="2">
    <source>
        <dbReference type="EMBL" id="SBR07924.1"/>
    </source>
</evidence>
<evidence type="ECO:0000256" key="1">
    <source>
        <dbReference type="SAM" id="MobiDB-lite"/>
    </source>
</evidence>
<feature type="compositionally biased region" description="Basic and acidic residues" evidence="1">
    <location>
        <begin position="1"/>
        <end position="11"/>
    </location>
</feature>
<name>A0A1A8JFX7_NOTKU</name>
<protein>
    <submittedName>
        <fullName evidence="2">Chondroitin sulfate proteoglycan 4</fullName>
    </submittedName>
</protein>
<accession>A0A1A8JFX7</accession>
<feature type="compositionally biased region" description="Polar residues" evidence="1">
    <location>
        <begin position="24"/>
        <end position="33"/>
    </location>
</feature>
<feature type="non-terminal residue" evidence="2">
    <location>
        <position position="1"/>
    </location>
</feature>